<protein>
    <submittedName>
        <fullName evidence="2">Uncharacterized protein</fullName>
    </submittedName>
</protein>
<evidence type="ECO:0000313" key="3">
    <source>
        <dbReference type="Proteomes" id="UP000541352"/>
    </source>
</evidence>
<feature type="signal peptide" evidence="1">
    <location>
        <begin position="1"/>
        <end position="21"/>
    </location>
</feature>
<organism evidence="2 3">
    <name type="scientific">Runella defluvii</name>
    <dbReference type="NCBI Taxonomy" id="370973"/>
    <lineage>
        <taxon>Bacteria</taxon>
        <taxon>Pseudomonadati</taxon>
        <taxon>Bacteroidota</taxon>
        <taxon>Cytophagia</taxon>
        <taxon>Cytophagales</taxon>
        <taxon>Spirosomataceae</taxon>
        <taxon>Runella</taxon>
    </lineage>
</organism>
<sequence>MKNFHLTLLLLGLLIIHSCQPKEDALPAPTTEGLNTFGCKINGKVWIADGIRNDQGPAAKAIEVEFKRLSATTFYLFIHTNASTKDRVQLTLPKGVVGTNLLEDLYDKPFGIYYDNNFKLFKTKSSNPGQVVISRLDTVNRIVSGRFAFDAEFVVSKETVKVTEGRFDVKYE</sequence>
<feature type="chain" id="PRO_5030785308" evidence="1">
    <location>
        <begin position="22"/>
        <end position="172"/>
    </location>
</feature>
<dbReference type="AlphaFoldDB" id="A0A7W6ESR7"/>
<proteinExistence type="predicted"/>
<evidence type="ECO:0000313" key="2">
    <source>
        <dbReference type="EMBL" id="MBB3841004.1"/>
    </source>
</evidence>
<dbReference type="InterPro" id="IPR046219">
    <property type="entry name" value="DUF6252"/>
</dbReference>
<name>A0A7W6ESR7_9BACT</name>
<dbReference type="Proteomes" id="UP000541352">
    <property type="component" value="Unassembled WGS sequence"/>
</dbReference>
<comment type="caution">
    <text evidence="2">The sequence shown here is derived from an EMBL/GenBank/DDBJ whole genome shotgun (WGS) entry which is preliminary data.</text>
</comment>
<keyword evidence="1" id="KW-0732">Signal</keyword>
<dbReference type="EMBL" id="JACIBY010000013">
    <property type="protein sequence ID" value="MBB3841004.1"/>
    <property type="molecule type" value="Genomic_DNA"/>
</dbReference>
<accession>A0A7W6ESR7</accession>
<evidence type="ECO:0000256" key="1">
    <source>
        <dbReference type="SAM" id="SignalP"/>
    </source>
</evidence>
<reference evidence="2 3" key="1">
    <citation type="submission" date="2020-08" db="EMBL/GenBank/DDBJ databases">
        <title>Genomic Encyclopedia of Type Strains, Phase IV (KMG-IV): sequencing the most valuable type-strain genomes for metagenomic binning, comparative biology and taxonomic classification.</title>
        <authorList>
            <person name="Goeker M."/>
        </authorList>
    </citation>
    <scope>NUCLEOTIDE SEQUENCE [LARGE SCALE GENOMIC DNA]</scope>
    <source>
        <strain evidence="2 3">DSM 17976</strain>
    </source>
</reference>
<keyword evidence="3" id="KW-1185">Reference proteome</keyword>
<dbReference type="RefSeq" id="WP_183978355.1">
    <property type="nucleotide sequence ID" value="NZ_JACIBY010000013.1"/>
</dbReference>
<dbReference type="Pfam" id="PF19765">
    <property type="entry name" value="DUF6252"/>
    <property type="match status" value="1"/>
</dbReference>
<gene>
    <name evidence="2" type="ORF">FHS57_005025</name>
</gene>